<dbReference type="AlphaFoldDB" id="A0A8J7RQD9"/>
<gene>
    <name evidence="2" type="ORF">NATSA_04900</name>
</gene>
<feature type="signal peptide" evidence="1">
    <location>
        <begin position="1"/>
        <end position="22"/>
    </location>
</feature>
<comment type="caution">
    <text evidence="2">The sequence shown here is derived from an EMBL/GenBank/DDBJ whole genome shotgun (WGS) entry which is preliminary data.</text>
</comment>
<protein>
    <recommendedName>
        <fullName evidence="4">DUF3575 domain-containing protein</fullName>
    </recommendedName>
</protein>
<evidence type="ECO:0000256" key="1">
    <source>
        <dbReference type="SAM" id="SignalP"/>
    </source>
</evidence>
<proteinExistence type="predicted"/>
<evidence type="ECO:0000313" key="3">
    <source>
        <dbReference type="Proteomes" id="UP000673975"/>
    </source>
</evidence>
<name>A0A8J7RQD9_9BACT</name>
<sequence>MHRIALPAILLFTICLTGPASGQDREFEDHEPEVADIDRPMSHLDFDMRNGAGLRIQVNNFGFGIGGEYRRVISRYTKGFFEFQINNVRDESEQTFQDFFGFNVIPNKYNRILAFPAMLGVSRRLFAQPLSDNFRLFVQASGGPTAAFVYPYYDHDFYNMGFRPQFRGLNQQHYDPFQGWSEGEFILGASGQLAIGANLGGDFGNIQSIRIGYFFHYFPQGIQVMEPFRPGDNIGNFDFDLPPEEQGPGVVERAADEQSFFGTPHITIVFGTMW</sequence>
<evidence type="ECO:0000313" key="2">
    <source>
        <dbReference type="EMBL" id="MBP3191999.1"/>
    </source>
</evidence>
<dbReference type="EMBL" id="JAFIDN010000003">
    <property type="protein sequence ID" value="MBP3191999.1"/>
    <property type="molecule type" value="Genomic_DNA"/>
</dbReference>
<evidence type="ECO:0008006" key="4">
    <source>
        <dbReference type="Google" id="ProtNLM"/>
    </source>
</evidence>
<feature type="chain" id="PRO_5035224080" description="DUF3575 domain-containing protein" evidence="1">
    <location>
        <begin position="23"/>
        <end position="274"/>
    </location>
</feature>
<reference evidence="2" key="1">
    <citation type="submission" date="2021-02" db="EMBL/GenBank/DDBJ databases">
        <title>Natronogracilivirga saccharolytica gen. nov. sp. nov. a new anaerobic, haloalkiliphilic carbohydrate-fermenting bacterium from soda lake and proposing of Cyclonatronumiaceae fam. nov. in the phylum Balneolaeota.</title>
        <authorList>
            <person name="Zhilina T.N."/>
            <person name="Sorokin D.Y."/>
            <person name="Zavarzina D.G."/>
            <person name="Toshchakov S.V."/>
            <person name="Kublanov I.V."/>
        </authorList>
    </citation>
    <scope>NUCLEOTIDE SEQUENCE</scope>
    <source>
        <strain evidence="2">Z-1702</strain>
    </source>
</reference>
<dbReference type="RefSeq" id="WP_210510898.1">
    <property type="nucleotide sequence ID" value="NZ_JAFIDN010000003.1"/>
</dbReference>
<keyword evidence="3" id="KW-1185">Reference proteome</keyword>
<keyword evidence="1" id="KW-0732">Signal</keyword>
<accession>A0A8J7RQD9</accession>
<dbReference type="Proteomes" id="UP000673975">
    <property type="component" value="Unassembled WGS sequence"/>
</dbReference>
<organism evidence="2 3">
    <name type="scientific">Natronogracilivirga saccharolytica</name>
    <dbReference type="NCBI Taxonomy" id="2812953"/>
    <lineage>
        <taxon>Bacteria</taxon>
        <taxon>Pseudomonadati</taxon>
        <taxon>Balneolota</taxon>
        <taxon>Balneolia</taxon>
        <taxon>Balneolales</taxon>
        <taxon>Cyclonatronaceae</taxon>
        <taxon>Natronogracilivirga</taxon>
    </lineage>
</organism>